<proteinExistence type="inferred from homology"/>
<dbReference type="InterPro" id="IPR015942">
    <property type="entry name" value="Asp/Glu/hydantoin_racemase"/>
</dbReference>
<organism evidence="3 4">
    <name type="scientific">Skermanella stibiiresistens SB22</name>
    <dbReference type="NCBI Taxonomy" id="1385369"/>
    <lineage>
        <taxon>Bacteria</taxon>
        <taxon>Pseudomonadati</taxon>
        <taxon>Pseudomonadota</taxon>
        <taxon>Alphaproteobacteria</taxon>
        <taxon>Rhodospirillales</taxon>
        <taxon>Azospirillaceae</taxon>
        <taxon>Skermanella</taxon>
    </lineage>
</organism>
<evidence type="ECO:0000256" key="1">
    <source>
        <dbReference type="ARBA" id="ARBA00038414"/>
    </source>
</evidence>
<evidence type="ECO:0008006" key="5">
    <source>
        <dbReference type="Google" id="ProtNLM"/>
    </source>
</evidence>
<dbReference type="InterPro" id="IPR053714">
    <property type="entry name" value="Iso_Racemase_Enz_sf"/>
</dbReference>
<dbReference type="AlphaFoldDB" id="W9HAD1"/>
<dbReference type="PANTHER" id="PTHR28047:SF5">
    <property type="entry name" value="PROTEIN DCG1"/>
    <property type="match status" value="1"/>
</dbReference>
<name>W9HAD1_9PROT</name>
<gene>
    <name evidence="3" type="ORF">N825_33325</name>
</gene>
<accession>W9HAD1</accession>
<evidence type="ECO:0000313" key="4">
    <source>
        <dbReference type="Proteomes" id="UP000019486"/>
    </source>
</evidence>
<keyword evidence="4" id="KW-1185">Reference proteome</keyword>
<feature type="region of interest" description="Disordered" evidence="2">
    <location>
        <begin position="231"/>
        <end position="251"/>
    </location>
</feature>
<evidence type="ECO:0000313" key="3">
    <source>
        <dbReference type="EMBL" id="EWY40813.1"/>
    </source>
</evidence>
<dbReference type="OrthoDB" id="9791723at2"/>
<evidence type="ECO:0000256" key="2">
    <source>
        <dbReference type="SAM" id="MobiDB-lite"/>
    </source>
</evidence>
<dbReference type="Gene3D" id="3.40.50.12500">
    <property type="match status" value="1"/>
</dbReference>
<dbReference type="Proteomes" id="UP000019486">
    <property type="component" value="Unassembled WGS sequence"/>
</dbReference>
<comment type="caution">
    <text evidence="3">The sequence shown here is derived from an EMBL/GenBank/DDBJ whole genome shotgun (WGS) entry which is preliminary data.</text>
</comment>
<dbReference type="RefSeq" id="WP_051511923.1">
    <property type="nucleotide sequence ID" value="NZ_AVFL01000006.1"/>
</dbReference>
<feature type="compositionally biased region" description="Basic and acidic residues" evidence="2">
    <location>
        <begin position="240"/>
        <end position="251"/>
    </location>
</feature>
<dbReference type="STRING" id="1385369.N825_33325"/>
<sequence>MRLLIVNSNTSAAVTEIVALSAKRFASADTDLDFATGLFGARVIASRTENTIAGHATLDLVARHADGCDGVMIAVSYDSGLRAARELLDVPVLALTEASLLAALTLGTRIGLVIWGQGATAVYMELIDTYGLGGRICGTRRVDCPVPETPTLRMAMDDAVIAAGQDLIDHADAEVIVLMGAVLSGRSLDLQDRLPVPVLDGMRCGIPLLEAMVRIGAKPAVSGSYAIPGGRASEGLSPELGERLKRTRRGE</sequence>
<dbReference type="PANTHER" id="PTHR28047">
    <property type="entry name" value="PROTEIN DCG1"/>
    <property type="match status" value="1"/>
</dbReference>
<reference evidence="3 4" key="1">
    <citation type="submission" date="2013-08" db="EMBL/GenBank/DDBJ databases">
        <title>The genome sequence of Skermanella stibiiresistens.</title>
        <authorList>
            <person name="Zhu W."/>
            <person name="Wang G."/>
        </authorList>
    </citation>
    <scope>NUCLEOTIDE SEQUENCE [LARGE SCALE GENOMIC DNA]</scope>
    <source>
        <strain evidence="3 4">SB22</strain>
    </source>
</reference>
<dbReference type="InterPro" id="IPR052186">
    <property type="entry name" value="Hydantoin_racemase-like"/>
</dbReference>
<dbReference type="GO" id="GO:0047661">
    <property type="term" value="F:amino-acid racemase activity"/>
    <property type="evidence" value="ECO:0007669"/>
    <property type="project" value="InterPro"/>
</dbReference>
<comment type="similarity">
    <text evidence="1">Belongs to the HyuE racemase family.</text>
</comment>
<dbReference type="Pfam" id="PF01177">
    <property type="entry name" value="Asp_Glu_race"/>
    <property type="match status" value="1"/>
</dbReference>
<dbReference type="EMBL" id="AVFL01000006">
    <property type="protein sequence ID" value="EWY40813.1"/>
    <property type="molecule type" value="Genomic_DNA"/>
</dbReference>
<protein>
    <recommendedName>
        <fullName evidence="5">Hydantoin racemase</fullName>
    </recommendedName>
</protein>